<feature type="coiled-coil region" evidence="2">
    <location>
        <begin position="105"/>
        <end position="132"/>
    </location>
</feature>
<organism evidence="4 5">
    <name type="scientific">Linum trigynum</name>
    <dbReference type="NCBI Taxonomy" id="586398"/>
    <lineage>
        <taxon>Eukaryota</taxon>
        <taxon>Viridiplantae</taxon>
        <taxon>Streptophyta</taxon>
        <taxon>Embryophyta</taxon>
        <taxon>Tracheophyta</taxon>
        <taxon>Spermatophyta</taxon>
        <taxon>Magnoliopsida</taxon>
        <taxon>eudicotyledons</taxon>
        <taxon>Gunneridae</taxon>
        <taxon>Pentapetalae</taxon>
        <taxon>rosids</taxon>
        <taxon>fabids</taxon>
        <taxon>Malpighiales</taxon>
        <taxon>Linaceae</taxon>
        <taxon>Linum</taxon>
    </lineage>
</organism>
<dbReference type="InterPro" id="IPR042277">
    <property type="entry name" value="IST1-like"/>
</dbReference>
<feature type="region of interest" description="Disordered" evidence="3">
    <location>
        <begin position="279"/>
        <end position="316"/>
    </location>
</feature>
<evidence type="ECO:0000256" key="1">
    <source>
        <dbReference type="ARBA" id="ARBA00005536"/>
    </source>
</evidence>
<dbReference type="PANTHER" id="PTHR12161">
    <property type="entry name" value="IST1 FAMILY MEMBER"/>
    <property type="match status" value="1"/>
</dbReference>
<reference evidence="4 5" key="1">
    <citation type="submission" date="2024-04" db="EMBL/GenBank/DDBJ databases">
        <authorList>
            <person name="Fracassetti M."/>
        </authorList>
    </citation>
    <scope>NUCLEOTIDE SEQUENCE [LARGE SCALE GENOMIC DNA]</scope>
</reference>
<dbReference type="PANTHER" id="PTHR12161:SF5">
    <property type="entry name" value="IST1 HOMOLOG"/>
    <property type="match status" value="1"/>
</dbReference>
<evidence type="ECO:0000313" key="5">
    <source>
        <dbReference type="Proteomes" id="UP001497516"/>
    </source>
</evidence>
<accession>A0AAV2GH38</accession>
<keyword evidence="2" id="KW-0175">Coiled coil</keyword>
<feature type="region of interest" description="Disordered" evidence="3">
    <location>
        <begin position="547"/>
        <end position="571"/>
    </location>
</feature>
<protein>
    <recommendedName>
        <fullName evidence="6">IST1-like protein</fullName>
    </recommendedName>
</protein>
<sequence length="571" mass="63328">MIYEENCQFAIAQLLYYAASFLIDHNSATQIFLISPFFPVSFPKSLVFSFLRAEDPNPLPAAPRFSDHDRRTMSMLDAFFSNKGFKAAKCKTLLKLTIPRIKLLRNRREVQIRQMRRDISKLLENGQEATARIRVEHIIREENMMAAQEILELFCELIAVRLPIIEAQRECPLDLKEAISSVCFAAPRCADLPELLQAQMLFASKYGKDFVTAATELMPDCGVNRQIVELLSVRAPSPDKKLKLLKEIAEEHELDWDPAGSEAELSKPHEDLLNGPAQFVSASKLPPPDEKHGEALSSSPVGATYEQPDTESSADELDFPEVPKAVVRPNTTPAAYVPDMTLPTEPTLRTESIDRDTSSDSPLHGSHSKHEVVFEELPTESENQILDYTEGASQEKQYLPFFTPPQTSYASAPARQYSSPPSTSKPKSKHDIDLHDILVSAQAAAETAERAAAAARSAATIAQAKIKELAKLNSDKSLDLESDNPFNTELHDQSAALGNLNLDHQLSFGDLNGAVFDSPRYHRESSGPELNRITSIDEDPYFSYPNLFGSHSSNHGSPSAHFVSDSSRSPH</sequence>
<evidence type="ECO:0000256" key="2">
    <source>
        <dbReference type="SAM" id="Coils"/>
    </source>
</evidence>
<evidence type="ECO:0008006" key="6">
    <source>
        <dbReference type="Google" id="ProtNLM"/>
    </source>
</evidence>
<gene>
    <name evidence="4" type="ORF">LTRI10_LOCUS49476</name>
</gene>
<proteinExistence type="inferred from homology"/>
<dbReference type="Proteomes" id="UP001497516">
    <property type="component" value="Chromosome 9"/>
</dbReference>
<dbReference type="Gene3D" id="1.20.1260.60">
    <property type="entry name" value="Vacuolar protein sorting-associated protein Ist1"/>
    <property type="match status" value="1"/>
</dbReference>
<name>A0AAV2GH38_9ROSI</name>
<dbReference type="Pfam" id="PF03398">
    <property type="entry name" value="Ist1"/>
    <property type="match status" value="1"/>
</dbReference>
<feature type="region of interest" description="Disordered" evidence="3">
    <location>
        <begin position="348"/>
        <end position="367"/>
    </location>
</feature>
<dbReference type="GO" id="GO:0015031">
    <property type="term" value="P:protein transport"/>
    <property type="evidence" value="ECO:0007669"/>
    <property type="project" value="InterPro"/>
</dbReference>
<comment type="similarity">
    <text evidence="1">Belongs to the IST1 family.</text>
</comment>
<feature type="region of interest" description="Disordered" evidence="3">
    <location>
        <begin position="403"/>
        <end position="430"/>
    </location>
</feature>
<dbReference type="AlphaFoldDB" id="A0AAV2GH38"/>
<dbReference type="InterPro" id="IPR005061">
    <property type="entry name" value="Ist1"/>
</dbReference>
<keyword evidence="5" id="KW-1185">Reference proteome</keyword>
<evidence type="ECO:0000313" key="4">
    <source>
        <dbReference type="EMBL" id="CAL1410025.1"/>
    </source>
</evidence>
<dbReference type="FunFam" id="1.20.1260.60:FF:000003">
    <property type="entry name" value="IST1-like protein isoform A"/>
    <property type="match status" value="1"/>
</dbReference>
<evidence type="ECO:0000256" key="3">
    <source>
        <dbReference type="SAM" id="MobiDB-lite"/>
    </source>
</evidence>
<dbReference type="EMBL" id="OZ034822">
    <property type="protein sequence ID" value="CAL1410025.1"/>
    <property type="molecule type" value="Genomic_DNA"/>
</dbReference>